<dbReference type="Gene3D" id="1.10.10.10">
    <property type="entry name" value="Winged helix-like DNA-binding domain superfamily/Winged helix DNA-binding domain"/>
    <property type="match status" value="1"/>
</dbReference>
<proteinExistence type="predicted"/>
<sequence length="176" mass="19118">MHTLVVPGVRKVGSVPSDGQIDAIDARILRALNDEPRATVLALAEKTGLSRNTVQARLSRLERDEVLLPFDRRIDPSALGFPLSAFIFTSVTQRSLATIAEALDAIPEVVQVHGLSGVTDLLIQAVARDADDLYRIAGRILDIDGVEKTTTSLVMHRLVDHRVGGLLDRLADEPRA</sequence>
<dbReference type="GO" id="GO:0043565">
    <property type="term" value="F:sequence-specific DNA binding"/>
    <property type="evidence" value="ECO:0007669"/>
    <property type="project" value="InterPro"/>
</dbReference>
<dbReference type="PANTHER" id="PTHR30154">
    <property type="entry name" value="LEUCINE-RESPONSIVE REGULATORY PROTEIN"/>
    <property type="match status" value="1"/>
</dbReference>
<evidence type="ECO:0000259" key="4">
    <source>
        <dbReference type="PROSITE" id="PS50956"/>
    </source>
</evidence>
<dbReference type="InterPro" id="IPR019888">
    <property type="entry name" value="Tscrpt_reg_AsnC-like"/>
</dbReference>
<evidence type="ECO:0000256" key="3">
    <source>
        <dbReference type="ARBA" id="ARBA00023163"/>
    </source>
</evidence>
<dbReference type="Proteomes" id="UP000194632">
    <property type="component" value="Unassembled WGS sequence"/>
</dbReference>
<organism evidence="5 6">
    <name type="scientific">Gordonia lacunae</name>
    <dbReference type="NCBI Taxonomy" id="417102"/>
    <lineage>
        <taxon>Bacteria</taxon>
        <taxon>Bacillati</taxon>
        <taxon>Actinomycetota</taxon>
        <taxon>Actinomycetes</taxon>
        <taxon>Mycobacteriales</taxon>
        <taxon>Gordoniaceae</taxon>
        <taxon>Gordonia</taxon>
    </lineage>
</organism>
<name>A0A243Q9E1_9ACTN</name>
<accession>A0A243Q9E1</accession>
<dbReference type="SUPFAM" id="SSF46785">
    <property type="entry name" value="Winged helix' DNA-binding domain"/>
    <property type="match status" value="1"/>
</dbReference>
<protein>
    <submittedName>
        <fullName evidence="5">AsnC family transcriptional regulator</fullName>
    </submittedName>
</protein>
<dbReference type="InterPro" id="IPR011991">
    <property type="entry name" value="ArsR-like_HTH"/>
</dbReference>
<evidence type="ECO:0000313" key="5">
    <source>
        <dbReference type="EMBL" id="OUC78359.1"/>
    </source>
</evidence>
<keyword evidence="3" id="KW-0804">Transcription</keyword>
<evidence type="ECO:0000313" key="6">
    <source>
        <dbReference type="Proteomes" id="UP000194632"/>
    </source>
</evidence>
<dbReference type="GO" id="GO:0043200">
    <property type="term" value="P:response to amino acid"/>
    <property type="evidence" value="ECO:0007669"/>
    <property type="project" value="TreeGrafter"/>
</dbReference>
<dbReference type="Pfam" id="PF01037">
    <property type="entry name" value="AsnC_trans_reg"/>
    <property type="match status" value="1"/>
</dbReference>
<keyword evidence="6" id="KW-1185">Reference proteome</keyword>
<dbReference type="PROSITE" id="PS50956">
    <property type="entry name" value="HTH_ASNC_2"/>
    <property type="match status" value="1"/>
</dbReference>
<keyword evidence="2" id="KW-0238">DNA-binding</keyword>
<dbReference type="Pfam" id="PF13412">
    <property type="entry name" value="HTH_24"/>
    <property type="match status" value="1"/>
</dbReference>
<dbReference type="GO" id="GO:0005829">
    <property type="term" value="C:cytosol"/>
    <property type="evidence" value="ECO:0007669"/>
    <property type="project" value="TreeGrafter"/>
</dbReference>
<dbReference type="InterPro" id="IPR000485">
    <property type="entry name" value="AsnC-type_HTH_dom"/>
</dbReference>
<dbReference type="Gene3D" id="3.30.70.920">
    <property type="match status" value="1"/>
</dbReference>
<dbReference type="InterPro" id="IPR019887">
    <property type="entry name" value="Tscrpt_reg_AsnC/Lrp_C"/>
</dbReference>
<feature type="domain" description="HTH asnC-type" evidence="4">
    <location>
        <begin position="21"/>
        <end position="82"/>
    </location>
</feature>
<dbReference type="PANTHER" id="PTHR30154:SF34">
    <property type="entry name" value="TRANSCRIPTIONAL REGULATOR AZLB"/>
    <property type="match status" value="1"/>
</dbReference>
<dbReference type="CDD" id="cd00090">
    <property type="entry name" value="HTH_ARSR"/>
    <property type="match status" value="1"/>
</dbReference>
<dbReference type="InterPro" id="IPR011008">
    <property type="entry name" value="Dimeric_a/b-barrel"/>
</dbReference>
<dbReference type="OrthoDB" id="9809462at2"/>
<dbReference type="SUPFAM" id="SSF54909">
    <property type="entry name" value="Dimeric alpha+beta barrel"/>
    <property type="match status" value="1"/>
</dbReference>
<comment type="caution">
    <text evidence="5">The sequence shown here is derived from an EMBL/GenBank/DDBJ whole genome shotgun (WGS) entry which is preliminary data.</text>
</comment>
<dbReference type="PRINTS" id="PR00033">
    <property type="entry name" value="HTHASNC"/>
</dbReference>
<dbReference type="InterPro" id="IPR036388">
    <property type="entry name" value="WH-like_DNA-bd_sf"/>
</dbReference>
<evidence type="ECO:0000256" key="1">
    <source>
        <dbReference type="ARBA" id="ARBA00023015"/>
    </source>
</evidence>
<dbReference type="SMART" id="SM00344">
    <property type="entry name" value="HTH_ASNC"/>
    <property type="match status" value="1"/>
</dbReference>
<evidence type="ECO:0000256" key="2">
    <source>
        <dbReference type="ARBA" id="ARBA00023125"/>
    </source>
</evidence>
<reference evidence="5 6" key="1">
    <citation type="submission" date="2017-05" db="EMBL/GenBank/DDBJ databases">
        <title>Biotechnological potential of actinobacteria isolated from South African environments.</title>
        <authorList>
            <person name="Le Roes-Hill M."/>
            <person name="Prins A."/>
            <person name="Durrell K.A."/>
        </authorList>
    </citation>
    <scope>NUCLEOTIDE SEQUENCE [LARGE SCALE GENOMIC DNA]</scope>
    <source>
        <strain evidence="5">BS2</strain>
    </source>
</reference>
<dbReference type="RefSeq" id="WP_086535702.1">
    <property type="nucleotide sequence ID" value="NZ_JBLKRZ010000002.1"/>
</dbReference>
<dbReference type="EMBL" id="NGFO01000013">
    <property type="protein sequence ID" value="OUC78359.1"/>
    <property type="molecule type" value="Genomic_DNA"/>
</dbReference>
<gene>
    <name evidence="5" type="ORF">CA982_12790</name>
</gene>
<dbReference type="AlphaFoldDB" id="A0A243Q9E1"/>
<keyword evidence="1" id="KW-0805">Transcription regulation</keyword>
<dbReference type="InterPro" id="IPR036390">
    <property type="entry name" value="WH_DNA-bd_sf"/>
</dbReference>
<dbReference type="STRING" id="417102.CA982_12790"/>